<feature type="region of interest" description="Disordered" evidence="6">
    <location>
        <begin position="1"/>
        <end position="40"/>
    </location>
</feature>
<dbReference type="AlphaFoldDB" id="A0AAV6FY51"/>
<feature type="transmembrane region" description="Helical" evidence="7">
    <location>
        <begin position="48"/>
        <end position="66"/>
    </location>
</feature>
<organism evidence="8 9">
    <name type="scientific">Alosa alosa</name>
    <name type="common">allis shad</name>
    <dbReference type="NCBI Taxonomy" id="278164"/>
    <lineage>
        <taxon>Eukaryota</taxon>
        <taxon>Metazoa</taxon>
        <taxon>Chordata</taxon>
        <taxon>Craniata</taxon>
        <taxon>Vertebrata</taxon>
        <taxon>Euteleostomi</taxon>
        <taxon>Actinopterygii</taxon>
        <taxon>Neopterygii</taxon>
        <taxon>Teleostei</taxon>
        <taxon>Clupei</taxon>
        <taxon>Clupeiformes</taxon>
        <taxon>Clupeoidei</taxon>
        <taxon>Clupeidae</taxon>
        <taxon>Alosa</taxon>
    </lineage>
</organism>
<evidence type="ECO:0000256" key="2">
    <source>
        <dbReference type="ARBA" id="ARBA00006371"/>
    </source>
</evidence>
<feature type="transmembrane region" description="Helical" evidence="7">
    <location>
        <begin position="81"/>
        <end position="101"/>
    </location>
</feature>
<evidence type="ECO:0000256" key="1">
    <source>
        <dbReference type="ARBA" id="ARBA00004141"/>
    </source>
</evidence>
<comment type="similarity">
    <text evidence="2">Belongs to the TMEM229 family.</text>
</comment>
<evidence type="ECO:0000256" key="6">
    <source>
        <dbReference type="SAM" id="MobiDB-lite"/>
    </source>
</evidence>
<sequence length="182" mass="20560">METGTRSWKRVGARLASRDRGDTEAPASESSGGRQASPQQPLSPLVRLYIYALHGLLCEVAFTAAWDCCLTRDPRLPGHTSLWALPIYGLAVFFVEELSLRLKRKSCPLVARLALYTVLTYAWEFSWGFVLRLLGACPWDYSQFQYNFLGLVTLEYAIPWALAALMAETLVVHYTLRLRLQS</sequence>
<feature type="compositionally biased region" description="Polar residues" evidence="6">
    <location>
        <begin position="28"/>
        <end position="40"/>
    </location>
</feature>
<keyword evidence="5 7" id="KW-0472">Membrane</keyword>
<dbReference type="Pfam" id="PF06541">
    <property type="entry name" value="ABC_trans_CmpB"/>
    <property type="match status" value="1"/>
</dbReference>
<keyword evidence="4 7" id="KW-1133">Transmembrane helix</keyword>
<accession>A0AAV6FY51</accession>
<evidence type="ECO:0000313" key="9">
    <source>
        <dbReference type="Proteomes" id="UP000823561"/>
    </source>
</evidence>
<dbReference type="PANTHER" id="PTHR31746:SF3">
    <property type="entry name" value="TRANSMEMBRANE PROTEIN 229B"/>
    <property type="match status" value="1"/>
</dbReference>
<comment type="caution">
    <text evidence="8">The sequence shown here is derived from an EMBL/GenBank/DDBJ whole genome shotgun (WGS) entry which is preliminary data.</text>
</comment>
<evidence type="ECO:0000256" key="3">
    <source>
        <dbReference type="ARBA" id="ARBA00022692"/>
    </source>
</evidence>
<feature type="transmembrane region" description="Helical" evidence="7">
    <location>
        <begin position="113"/>
        <end position="136"/>
    </location>
</feature>
<evidence type="ECO:0008006" key="10">
    <source>
        <dbReference type="Google" id="ProtNLM"/>
    </source>
</evidence>
<gene>
    <name evidence="8" type="ORF">AALO_G00235360</name>
</gene>
<dbReference type="EMBL" id="JADWDJ010000018">
    <property type="protein sequence ID" value="KAG5266717.1"/>
    <property type="molecule type" value="Genomic_DNA"/>
</dbReference>
<evidence type="ECO:0000256" key="7">
    <source>
        <dbReference type="SAM" id="Phobius"/>
    </source>
</evidence>
<keyword evidence="3 7" id="KW-0812">Transmembrane</keyword>
<evidence type="ECO:0000256" key="5">
    <source>
        <dbReference type="ARBA" id="ARBA00023136"/>
    </source>
</evidence>
<dbReference type="Proteomes" id="UP000823561">
    <property type="component" value="Chromosome 18"/>
</dbReference>
<dbReference type="PANTHER" id="PTHR31746">
    <property type="entry name" value="TRANSMEMBRANE PROTEIN 229 FAMILY MEMBER"/>
    <property type="match status" value="1"/>
</dbReference>
<name>A0AAV6FY51_9TELE</name>
<dbReference type="InterPro" id="IPR010540">
    <property type="entry name" value="CmpB_TMEM229"/>
</dbReference>
<keyword evidence="9" id="KW-1185">Reference proteome</keyword>
<proteinExistence type="inferred from homology"/>
<dbReference type="GO" id="GO:0016020">
    <property type="term" value="C:membrane"/>
    <property type="evidence" value="ECO:0007669"/>
    <property type="project" value="UniProtKB-SubCell"/>
</dbReference>
<evidence type="ECO:0000256" key="4">
    <source>
        <dbReference type="ARBA" id="ARBA00022989"/>
    </source>
</evidence>
<protein>
    <recommendedName>
        <fullName evidence="10">Transmembrane protein 229B</fullName>
    </recommendedName>
</protein>
<comment type="subcellular location">
    <subcellularLocation>
        <location evidence="1">Membrane</location>
        <topology evidence="1">Multi-pass membrane protein</topology>
    </subcellularLocation>
</comment>
<reference evidence="8" key="1">
    <citation type="submission" date="2020-10" db="EMBL/GenBank/DDBJ databases">
        <title>Chromosome-scale genome assembly of the Allis shad, Alosa alosa.</title>
        <authorList>
            <person name="Margot Z."/>
            <person name="Christophe K."/>
            <person name="Cabau C."/>
            <person name="Louis A."/>
            <person name="Berthelot C."/>
            <person name="Parey E."/>
            <person name="Roest Crollius H."/>
            <person name="Montfort J."/>
            <person name="Robinson-Rechavi M."/>
            <person name="Bucao C."/>
            <person name="Bouchez O."/>
            <person name="Gislard M."/>
            <person name="Lluch J."/>
            <person name="Milhes M."/>
            <person name="Lampietro C."/>
            <person name="Lopez Roques C."/>
            <person name="Donnadieu C."/>
            <person name="Braasch I."/>
            <person name="Desvignes T."/>
            <person name="Postlethwait J."/>
            <person name="Bobe J."/>
            <person name="Guiguen Y."/>
        </authorList>
    </citation>
    <scope>NUCLEOTIDE SEQUENCE</scope>
    <source>
        <strain evidence="8">M-15738</strain>
        <tissue evidence="8">Blood</tissue>
    </source>
</reference>
<evidence type="ECO:0000313" key="8">
    <source>
        <dbReference type="EMBL" id="KAG5266717.1"/>
    </source>
</evidence>
<feature type="transmembrane region" description="Helical" evidence="7">
    <location>
        <begin position="156"/>
        <end position="176"/>
    </location>
</feature>